<comment type="caution">
    <text evidence="7">The sequence shown here is derived from an EMBL/GenBank/DDBJ whole genome shotgun (WGS) entry which is preliminary data.</text>
</comment>
<feature type="chain" id="PRO_5032523171" evidence="4">
    <location>
        <begin position="24"/>
        <end position="685"/>
    </location>
</feature>
<evidence type="ECO:0000259" key="6">
    <source>
        <dbReference type="Pfam" id="PF02897"/>
    </source>
</evidence>
<feature type="domain" description="Peptidase S9 prolyl oligopeptidase catalytic" evidence="5">
    <location>
        <begin position="482"/>
        <end position="683"/>
    </location>
</feature>
<dbReference type="Pfam" id="PF00326">
    <property type="entry name" value="Peptidase_S9"/>
    <property type="match status" value="1"/>
</dbReference>
<organism evidence="7 8">
    <name type="scientific">Phenylobacterium haematophilum</name>
    <dbReference type="NCBI Taxonomy" id="98513"/>
    <lineage>
        <taxon>Bacteria</taxon>
        <taxon>Pseudomonadati</taxon>
        <taxon>Pseudomonadota</taxon>
        <taxon>Alphaproteobacteria</taxon>
        <taxon>Caulobacterales</taxon>
        <taxon>Caulobacteraceae</taxon>
        <taxon>Phenylobacterium</taxon>
    </lineage>
</organism>
<protein>
    <submittedName>
        <fullName evidence="7">Prolyl oligopeptidase</fullName>
        <ecNumber evidence="7">3.4.21.26</ecNumber>
    </submittedName>
</protein>
<evidence type="ECO:0000256" key="4">
    <source>
        <dbReference type="SAM" id="SignalP"/>
    </source>
</evidence>
<evidence type="ECO:0000313" key="7">
    <source>
        <dbReference type="EMBL" id="MBB3892580.1"/>
    </source>
</evidence>
<dbReference type="Proteomes" id="UP000530564">
    <property type="component" value="Unassembled WGS sequence"/>
</dbReference>
<dbReference type="Gene3D" id="2.130.10.120">
    <property type="entry name" value="Prolyl oligopeptidase, N-terminal domain"/>
    <property type="match status" value="1"/>
</dbReference>
<dbReference type="RefSeq" id="WP_183775182.1">
    <property type="nucleotide sequence ID" value="NZ_JACIDK010000005.1"/>
</dbReference>
<dbReference type="InterPro" id="IPR001375">
    <property type="entry name" value="Peptidase_S9_cat"/>
</dbReference>
<dbReference type="InterPro" id="IPR023302">
    <property type="entry name" value="Pept_S9A_N"/>
</dbReference>
<proteinExistence type="predicted"/>
<evidence type="ECO:0000259" key="5">
    <source>
        <dbReference type="Pfam" id="PF00326"/>
    </source>
</evidence>
<dbReference type="GO" id="GO:0004252">
    <property type="term" value="F:serine-type endopeptidase activity"/>
    <property type="evidence" value="ECO:0007669"/>
    <property type="project" value="UniProtKB-EC"/>
</dbReference>
<keyword evidence="8" id="KW-1185">Reference proteome</keyword>
<dbReference type="PANTHER" id="PTHR42881">
    <property type="entry name" value="PROLYL ENDOPEPTIDASE"/>
    <property type="match status" value="1"/>
</dbReference>
<dbReference type="Pfam" id="PF02897">
    <property type="entry name" value="Peptidase_S9_N"/>
    <property type="match status" value="1"/>
</dbReference>
<dbReference type="PANTHER" id="PTHR42881:SF13">
    <property type="entry name" value="PROLYL ENDOPEPTIDASE"/>
    <property type="match status" value="1"/>
</dbReference>
<dbReference type="InterPro" id="IPR002470">
    <property type="entry name" value="Peptidase_S9A"/>
</dbReference>
<dbReference type="Gene3D" id="3.40.50.1820">
    <property type="entry name" value="alpha/beta hydrolase"/>
    <property type="match status" value="1"/>
</dbReference>
<keyword evidence="4" id="KW-0732">Signal</keyword>
<dbReference type="PRINTS" id="PR00862">
    <property type="entry name" value="PROLIGOPTASE"/>
</dbReference>
<gene>
    <name evidence="7" type="ORF">GGQ61_003316</name>
</gene>
<dbReference type="GO" id="GO:0070012">
    <property type="term" value="F:oligopeptidase activity"/>
    <property type="evidence" value="ECO:0007669"/>
    <property type="project" value="TreeGrafter"/>
</dbReference>
<dbReference type="InterPro" id="IPR029058">
    <property type="entry name" value="AB_hydrolase_fold"/>
</dbReference>
<dbReference type="EC" id="3.4.21.26" evidence="7"/>
<keyword evidence="1" id="KW-0645">Protease</keyword>
<reference evidence="7 8" key="1">
    <citation type="submission" date="2020-08" db="EMBL/GenBank/DDBJ databases">
        <title>Genomic Encyclopedia of Type Strains, Phase IV (KMG-IV): sequencing the most valuable type-strain genomes for metagenomic binning, comparative biology and taxonomic classification.</title>
        <authorList>
            <person name="Goeker M."/>
        </authorList>
    </citation>
    <scope>NUCLEOTIDE SEQUENCE [LARGE SCALE GENOMIC DNA]</scope>
    <source>
        <strain evidence="7 8">DSM 21793</strain>
    </source>
</reference>
<feature type="signal peptide" evidence="4">
    <location>
        <begin position="1"/>
        <end position="23"/>
    </location>
</feature>
<name>A0A840A4Z0_9CAUL</name>
<sequence>MKLVTAALFGALIAAPVAAIAQAADPFIWLEDIDSPRAMAWVEAQNAKTLARLEGDARYPTFLGEGRAIFTATDRIPKPDFRAGGVDNFWQDATNTHGVWRHTTLASYRSAAPTWDVVLDVDRLAKDEGRNWFWKGATCLKPDETLCLVRLSNGGGDAVELREFDTATKTFVEGGFRSPEGKQGAEWIDRDTLVAWREWTPGEVTASGYANVVKILKRTGEATEIFRGEESDVWANASVLRGEGGKTDGVLIQRGLTFFESDYSLYSDGRLTPVALPKKAQFQAYVDGRMIFTLQDAWNGFGTGALIAYDPKDLAAGPALVFQPGPRQAIQSVTNTKGLLAVELLEDVKGAVDVYDLTAGKWTARRLALPKGETLSIISTSGKDDQLFVGAEGFLTPSSLWLADGATGKAQKLKSLPARFDAGKDQVDQFWATSSDGTKIPYFVVRPKAAKLDGSIPTIMYGYGGFEVAKPPIYIPELGKIWLERGGAYVIANIRGGGEFGPAWHQSVLRDKRQLAFDDFAAVARDLEARKITSPRRLGIYGRSNGGVLTTVSLTQHPELWNAVVVESPLVDMLRYHKLSAGASWVGEYGNPDVAEDHAFIAKYDGYLNLMAGQKYPEPYVTTNTRDDRVHPGHARKFAAKLEALGYPYLYFENTFGGHSNDADPEMNAKRWARHYVYLAQKLMD</sequence>
<keyword evidence="2 7" id="KW-0378">Hydrolase</keyword>
<evidence type="ECO:0000256" key="3">
    <source>
        <dbReference type="ARBA" id="ARBA00022825"/>
    </source>
</evidence>
<evidence type="ECO:0000256" key="1">
    <source>
        <dbReference type="ARBA" id="ARBA00022670"/>
    </source>
</evidence>
<feature type="domain" description="Peptidase S9A N-terminal" evidence="6">
    <location>
        <begin position="22"/>
        <end position="414"/>
    </location>
</feature>
<dbReference type="GO" id="GO:0005829">
    <property type="term" value="C:cytosol"/>
    <property type="evidence" value="ECO:0007669"/>
    <property type="project" value="TreeGrafter"/>
</dbReference>
<keyword evidence="3" id="KW-0720">Serine protease</keyword>
<dbReference type="EMBL" id="JACIDK010000005">
    <property type="protein sequence ID" value="MBB3892580.1"/>
    <property type="molecule type" value="Genomic_DNA"/>
</dbReference>
<dbReference type="InterPro" id="IPR051167">
    <property type="entry name" value="Prolyl_oligopep/macrocyclase"/>
</dbReference>
<evidence type="ECO:0000256" key="2">
    <source>
        <dbReference type="ARBA" id="ARBA00022801"/>
    </source>
</evidence>
<accession>A0A840A4Z0</accession>
<dbReference type="GO" id="GO:0006508">
    <property type="term" value="P:proteolysis"/>
    <property type="evidence" value="ECO:0007669"/>
    <property type="project" value="UniProtKB-KW"/>
</dbReference>
<dbReference type="SUPFAM" id="SSF50993">
    <property type="entry name" value="Peptidase/esterase 'gauge' domain"/>
    <property type="match status" value="1"/>
</dbReference>
<dbReference type="AlphaFoldDB" id="A0A840A4Z0"/>
<evidence type="ECO:0000313" key="8">
    <source>
        <dbReference type="Proteomes" id="UP000530564"/>
    </source>
</evidence>
<dbReference type="SUPFAM" id="SSF53474">
    <property type="entry name" value="alpha/beta-Hydrolases"/>
    <property type="match status" value="1"/>
</dbReference>